<sequence>MSAVKVGVVGVGYLGQHHARIYSEIPDTTLVGVVDINQERAREIAKRYSTTPYYDYRELFGKIDAVSIVVPTVLHRLIAGHFIEEGINILIEKPVTTTLEEARELMEMANKKKVILQVGHIERFNTAVMELSKIIDRPVFIDCYRMGPYTNRNTDVGVVLDLMIHDIDIVMSIVKSKVTKISSFGYPVFSRQEDIANAQILFENGCIANLTASRITRKKIRRMEITEVDAFISIDYLEQELAVYKKTITAVPPILMEKPMMQKGEPLRFELEHFTRCVKNGERPLVGLEEGKNALEVALKILEEIKKNQGIVNEKYL</sequence>
<proteinExistence type="predicted"/>
<dbReference type="InterPro" id="IPR051450">
    <property type="entry name" value="Gfo/Idh/MocA_Oxidoreductases"/>
</dbReference>
<dbReference type="GO" id="GO:0000166">
    <property type="term" value="F:nucleotide binding"/>
    <property type="evidence" value="ECO:0007669"/>
    <property type="project" value="InterPro"/>
</dbReference>
<dbReference type="AlphaFoldDB" id="A0A1V5SLK4"/>
<evidence type="ECO:0000259" key="2">
    <source>
        <dbReference type="Pfam" id="PF22725"/>
    </source>
</evidence>
<dbReference type="InterPro" id="IPR036291">
    <property type="entry name" value="NAD(P)-bd_dom_sf"/>
</dbReference>
<dbReference type="SUPFAM" id="SSF51735">
    <property type="entry name" value="NAD(P)-binding Rossmann-fold domains"/>
    <property type="match status" value="1"/>
</dbReference>
<evidence type="ECO:0000313" key="3">
    <source>
        <dbReference type="EMBL" id="OQA55071.1"/>
    </source>
</evidence>
<reference evidence="3" key="1">
    <citation type="submission" date="2017-02" db="EMBL/GenBank/DDBJ databases">
        <title>Delving into the versatile metabolic prowess of the omnipresent phylum Bacteroidetes.</title>
        <authorList>
            <person name="Nobu M.K."/>
            <person name="Mei R."/>
            <person name="Narihiro T."/>
            <person name="Kuroda K."/>
            <person name="Liu W.-T."/>
        </authorList>
    </citation>
    <scope>NUCLEOTIDE SEQUENCE</scope>
    <source>
        <strain evidence="3">ADurb.Bin276</strain>
    </source>
</reference>
<organism evidence="3">
    <name type="scientific">Candidatus Atribacter allofermentans</name>
    <dbReference type="NCBI Taxonomy" id="1852833"/>
    <lineage>
        <taxon>Bacteria</taxon>
        <taxon>Pseudomonadati</taxon>
        <taxon>Atribacterota</taxon>
        <taxon>Atribacteria</taxon>
        <taxon>Atribacterales</taxon>
        <taxon>Atribacteraceae</taxon>
        <taxon>Atribacter</taxon>
    </lineage>
</organism>
<evidence type="ECO:0000259" key="1">
    <source>
        <dbReference type="Pfam" id="PF01408"/>
    </source>
</evidence>
<dbReference type="PANTHER" id="PTHR43377">
    <property type="entry name" value="BILIVERDIN REDUCTASE A"/>
    <property type="match status" value="1"/>
</dbReference>
<dbReference type="InterPro" id="IPR055170">
    <property type="entry name" value="GFO_IDH_MocA-like_dom"/>
</dbReference>
<dbReference type="EMBL" id="MWBQ01000180">
    <property type="protein sequence ID" value="OQA55071.1"/>
    <property type="molecule type" value="Genomic_DNA"/>
</dbReference>
<dbReference type="Gene3D" id="3.30.360.10">
    <property type="entry name" value="Dihydrodipicolinate Reductase, domain 2"/>
    <property type="match status" value="1"/>
</dbReference>
<dbReference type="InterPro" id="IPR000683">
    <property type="entry name" value="Gfo/Idh/MocA-like_OxRdtase_N"/>
</dbReference>
<accession>A0A1V5SLK4</accession>
<name>A0A1V5SLK4_9BACT</name>
<dbReference type="Proteomes" id="UP000485569">
    <property type="component" value="Unassembled WGS sequence"/>
</dbReference>
<dbReference type="PANTHER" id="PTHR43377:SF1">
    <property type="entry name" value="BILIVERDIN REDUCTASE A"/>
    <property type="match status" value="1"/>
</dbReference>
<dbReference type="GO" id="GO:0050112">
    <property type="term" value="F:inositol 2-dehydrogenase (NAD+) activity"/>
    <property type="evidence" value="ECO:0007669"/>
    <property type="project" value="UniProtKB-EC"/>
</dbReference>
<gene>
    <name evidence="3" type="primary">iolG_2</name>
    <name evidence="3" type="ORF">BWY41_01783</name>
</gene>
<dbReference type="EC" id="1.1.1.18" evidence="3"/>
<dbReference type="SUPFAM" id="SSF55347">
    <property type="entry name" value="Glyceraldehyde-3-phosphate dehydrogenase-like, C-terminal domain"/>
    <property type="match status" value="1"/>
</dbReference>
<dbReference type="Gene3D" id="3.40.50.720">
    <property type="entry name" value="NAD(P)-binding Rossmann-like Domain"/>
    <property type="match status" value="1"/>
</dbReference>
<comment type="caution">
    <text evidence="3">The sequence shown here is derived from an EMBL/GenBank/DDBJ whole genome shotgun (WGS) entry which is preliminary data.</text>
</comment>
<feature type="domain" description="Gfo/Idh/MocA-like oxidoreductase N-terminal" evidence="1">
    <location>
        <begin position="4"/>
        <end position="120"/>
    </location>
</feature>
<dbReference type="Pfam" id="PF22725">
    <property type="entry name" value="GFO_IDH_MocA_C3"/>
    <property type="match status" value="1"/>
</dbReference>
<dbReference type="Pfam" id="PF01408">
    <property type="entry name" value="GFO_IDH_MocA"/>
    <property type="match status" value="1"/>
</dbReference>
<protein>
    <submittedName>
        <fullName evidence="3">Inositol 2-dehydrogenase/D-chiro-inositol 3-dehydrogenase</fullName>
        <ecNumber evidence="3">1.1.1.18</ecNumber>
    </submittedName>
</protein>
<keyword evidence="3" id="KW-0560">Oxidoreductase</keyword>
<feature type="domain" description="GFO/IDH/MocA-like oxidoreductase" evidence="2">
    <location>
        <begin position="148"/>
        <end position="225"/>
    </location>
</feature>